<dbReference type="EMBL" id="CP103300">
    <property type="protein sequence ID" value="UYM14898.1"/>
    <property type="molecule type" value="Genomic_DNA"/>
</dbReference>
<reference evidence="1" key="1">
    <citation type="submission" date="2022-10" db="EMBL/GenBank/DDBJ databases">
        <title>Completed Genome Sequence of two octocoral isolated bacterium, Endozoicomonas euniceicola EF212T and Endozoicomonas gorgoniicola PS125T.</title>
        <authorList>
            <person name="Chiou Y.-J."/>
            <person name="Chen Y.-H."/>
        </authorList>
    </citation>
    <scope>NUCLEOTIDE SEQUENCE</scope>
    <source>
        <strain evidence="1">EF212</strain>
    </source>
</reference>
<proteinExistence type="predicted"/>
<keyword evidence="2" id="KW-1185">Reference proteome</keyword>
<organism evidence="1 2">
    <name type="scientific">Endozoicomonas euniceicola</name>
    <dbReference type="NCBI Taxonomy" id="1234143"/>
    <lineage>
        <taxon>Bacteria</taxon>
        <taxon>Pseudomonadati</taxon>
        <taxon>Pseudomonadota</taxon>
        <taxon>Gammaproteobacteria</taxon>
        <taxon>Oceanospirillales</taxon>
        <taxon>Endozoicomonadaceae</taxon>
        <taxon>Endozoicomonas</taxon>
    </lineage>
</organism>
<protein>
    <submittedName>
        <fullName evidence="1">Uncharacterized protein</fullName>
    </submittedName>
</protein>
<evidence type="ECO:0000313" key="1">
    <source>
        <dbReference type="EMBL" id="UYM14898.1"/>
    </source>
</evidence>
<gene>
    <name evidence="1" type="ORF">NX720_18685</name>
</gene>
<dbReference type="Proteomes" id="UP001163255">
    <property type="component" value="Chromosome"/>
</dbReference>
<accession>A0ABY6GQ73</accession>
<dbReference type="RefSeq" id="WP_262596630.1">
    <property type="nucleotide sequence ID" value="NZ_CP103300.1"/>
</dbReference>
<sequence>MAYPLCSLIRLETYPECIPLQFTEYWTMSAEVITLADLRHIEKVLRAIYGEEVARNCMYTFSEQIQEAYILGGSDNEAFLQYKPPVKGITEQEFSSLLMQLSTMERRALLYALLTSKPINHATKLNWDFAYRHTTSYAMKNILLNFNAEPFCDLAFWQREPGTLRPVKLTGLTEKVVDITQIDFWKFMKKVKAGGFDLEQFVH</sequence>
<name>A0ABY6GQ73_9GAMM</name>
<evidence type="ECO:0000313" key="2">
    <source>
        <dbReference type="Proteomes" id="UP001163255"/>
    </source>
</evidence>